<feature type="domain" description="Ionotropic glutamate receptor L-glutamate and glycine-binding" evidence="12">
    <location>
        <begin position="35"/>
        <end position="97"/>
    </location>
</feature>
<feature type="region of interest" description="Disordered" evidence="11">
    <location>
        <begin position="1"/>
        <end position="20"/>
    </location>
</feature>
<keyword evidence="4" id="KW-1133">Transmembrane helix</keyword>
<evidence type="ECO:0000259" key="12">
    <source>
        <dbReference type="SMART" id="SM00918"/>
    </source>
</evidence>
<proteinExistence type="predicted"/>
<evidence type="ECO:0000313" key="13">
    <source>
        <dbReference type="EMBL" id="CEK55510.1"/>
    </source>
</evidence>
<organism evidence="13">
    <name type="scientific">Arion vulgaris</name>
    <dbReference type="NCBI Taxonomy" id="1028688"/>
    <lineage>
        <taxon>Eukaryota</taxon>
        <taxon>Metazoa</taxon>
        <taxon>Spiralia</taxon>
        <taxon>Lophotrochozoa</taxon>
        <taxon>Mollusca</taxon>
        <taxon>Gastropoda</taxon>
        <taxon>Heterobranchia</taxon>
        <taxon>Euthyneura</taxon>
        <taxon>Panpulmonata</taxon>
        <taxon>Eupulmonata</taxon>
        <taxon>Stylommatophora</taxon>
        <taxon>Helicina</taxon>
        <taxon>Arionoidea</taxon>
        <taxon>Arionidae</taxon>
        <taxon>Arion</taxon>
    </lineage>
</organism>
<feature type="compositionally biased region" description="Polar residues" evidence="11">
    <location>
        <begin position="8"/>
        <end position="17"/>
    </location>
</feature>
<dbReference type="SMART" id="SM00918">
    <property type="entry name" value="Lig_chan-Glu_bd"/>
    <property type="match status" value="1"/>
</dbReference>
<evidence type="ECO:0000256" key="2">
    <source>
        <dbReference type="ARBA" id="ARBA00022448"/>
    </source>
</evidence>
<evidence type="ECO:0000256" key="6">
    <source>
        <dbReference type="ARBA" id="ARBA00023136"/>
    </source>
</evidence>
<evidence type="ECO:0000256" key="11">
    <source>
        <dbReference type="SAM" id="MobiDB-lite"/>
    </source>
</evidence>
<dbReference type="Pfam" id="PF10613">
    <property type="entry name" value="Lig_chan-Glu_bd"/>
    <property type="match status" value="1"/>
</dbReference>
<reference evidence="13" key="1">
    <citation type="submission" date="2014-12" db="EMBL/GenBank/DDBJ databases">
        <title>Insight into the proteome of Arion vulgaris.</title>
        <authorList>
            <person name="Aradska J."/>
            <person name="Bulat T."/>
            <person name="Smidak R."/>
            <person name="Sarate P."/>
            <person name="Gangsoo J."/>
            <person name="Sialana F."/>
            <person name="Bilban M."/>
            <person name="Lubec G."/>
        </authorList>
    </citation>
    <scope>NUCLEOTIDE SEQUENCE</scope>
    <source>
        <tissue evidence="13">Skin</tissue>
    </source>
</reference>
<keyword evidence="3" id="KW-0812">Transmembrane</keyword>
<keyword evidence="7" id="KW-0675">Receptor</keyword>
<evidence type="ECO:0000256" key="8">
    <source>
        <dbReference type="ARBA" id="ARBA00023180"/>
    </source>
</evidence>
<evidence type="ECO:0000256" key="10">
    <source>
        <dbReference type="ARBA" id="ARBA00023303"/>
    </source>
</evidence>
<keyword evidence="5" id="KW-0406">Ion transport</keyword>
<evidence type="ECO:0000256" key="4">
    <source>
        <dbReference type="ARBA" id="ARBA00022989"/>
    </source>
</evidence>
<sequence length="97" mass="11081">RRRVDPSKSFSSMSHVSGNVFGDEPLRITVKLEEPFVQRKAEKGFEAGHPEFEGFLIDILMEMVKLLGFKYKISEVPDHKFGSLKPDGWTGMIRQLV</sequence>
<protein>
    <recommendedName>
        <fullName evidence="12">Ionotropic glutamate receptor L-glutamate and glycine-binding domain-containing protein</fullName>
    </recommendedName>
</protein>
<keyword evidence="10" id="KW-0407">Ion channel</keyword>
<feature type="non-terminal residue" evidence="13">
    <location>
        <position position="1"/>
    </location>
</feature>
<keyword evidence="2" id="KW-0813">Transport</keyword>
<evidence type="ECO:0000256" key="3">
    <source>
        <dbReference type="ARBA" id="ARBA00022692"/>
    </source>
</evidence>
<gene>
    <name evidence="13" type="primary">ORF25394</name>
</gene>
<dbReference type="AlphaFoldDB" id="A0A0B6YJ37"/>
<keyword evidence="6" id="KW-0472">Membrane</keyword>
<keyword evidence="8" id="KW-0325">Glycoprotein</keyword>
<dbReference type="EMBL" id="HACG01008645">
    <property type="protein sequence ID" value="CEK55510.1"/>
    <property type="molecule type" value="Transcribed_RNA"/>
</dbReference>
<evidence type="ECO:0000256" key="5">
    <source>
        <dbReference type="ARBA" id="ARBA00023065"/>
    </source>
</evidence>
<evidence type="ECO:0000256" key="1">
    <source>
        <dbReference type="ARBA" id="ARBA00004141"/>
    </source>
</evidence>
<feature type="non-terminal residue" evidence="13">
    <location>
        <position position="97"/>
    </location>
</feature>
<comment type="subcellular location">
    <subcellularLocation>
        <location evidence="1">Membrane</location>
        <topology evidence="1">Multi-pass membrane protein</topology>
    </subcellularLocation>
</comment>
<dbReference type="Gene3D" id="3.40.190.10">
    <property type="entry name" value="Periplasmic binding protein-like II"/>
    <property type="match status" value="1"/>
</dbReference>
<dbReference type="SUPFAM" id="SSF53850">
    <property type="entry name" value="Periplasmic binding protein-like II"/>
    <property type="match status" value="1"/>
</dbReference>
<keyword evidence="9" id="KW-1071">Ligand-gated ion channel</keyword>
<dbReference type="GO" id="GO:0015276">
    <property type="term" value="F:ligand-gated monoatomic ion channel activity"/>
    <property type="evidence" value="ECO:0007669"/>
    <property type="project" value="InterPro"/>
</dbReference>
<name>A0A0B6YJ37_9EUPU</name>
<dbReference type="InterPro" id="IPR019594">
    <property type="entry name" value="Glu/Gly-bd"/>
</dbReference>
<accession>A0A0B6YJ37</accession>
<dbReference type="GO" id="GO:0016020">
    <property type="term" value="C:membrane"/>
    <property type="evidence" value="ECO:0007669"/>
    <property type="project" value="UniProtKB-SubCell"/>
</dbReference>
<evidence type="ECO:0000256" key="7">
    <source>
        <dbReference type="ARBA" id="ARBA00023170"/>
    </source>
</evidence>
<evidence type="ECO:0000256" key="9">
    <source>
        <dbReference type="ARBA" id="ARBA00023286"/>
    </source>
</evidence>